<evidence type="ECO:0000259" key="1">
    <source>
        <dbReference type="Pfam" id="PF00501"/>
    </source>
</evidence>
<organism evidence="3 4">
    <name type="scientific">Noviherbaspirillum saxi</name>
    <dbReference type="NCBI Taxonomy" id="2320863"/>
    <lineage>
        <taxon>Bacteria</taxon>
        <taxon>Pseudomonadati</taxon>
        <taxon>Pseudomonadota</taxon>
        <taxon>Betaproteobacteria</taxon>
        <taxon>Burkholderiales</taxon>
        <taxon>Oxalobacteraceae</taxon>
        <taxon>Noviherbaspirillum</taxon>
    </lineage>
</organism>
<evidence type="ECO:0000313" key="4">
    <source>
        <dbReference type="Proteomes" id="UP000265955"/>
    </source>
</evidence>
<sequence>MLCKSTTRGDKEVNSIPYLQEEKPLHEYLRQHARTQPDKPAYIWYGNTLSYAELDRLSDRFAARLHGLGVKQGDRVVLFLQNCPQYAIAHFGIQKLGAIVSPCSPLFKKHELEYQVGDLGAEVIVAADNLYPVVQEVLDRTQLRHVFLTSYGDFLPTEPTIDVPSEIRIPKQRVDGTLDLLDALREAVGEAPSPVLAMDDVVLMTYTSGTTGMPKGAMLTYRNALFKTAGATYAAGVDSSTVTLAIAPLYHIAGMLMGLNVTIYTGATAVLMYRFDPAPVLQAIDRYQISHWYSIAPMNVAVMQVPGADKYNLRSLKVNPCTSFGITLTQVLADQWRDFTGGCQTFEAAYGLSETHTCDTCTPRDAIKWGTQGKLLPGVECRIVDQQSGAALPFGEMGEITLRSAGNFKGYWNKPDATAASLRDGWVYTGDMGTLDADGYLTFSGRFKEMIKVSGYSVFPEEVETILIKHPAVRQAAVIGIPDPNKGEVIKAVIVRKPEASATTVEDIIAWSREQMSAYKVPKTVEFREELPATGTGKVLRRLLKDG</sequence>
<dbReference type="InterPro" id="IPR050237">
    <property type="entry name" value="ATP-dep_AMP-bd_enzyme"/>
</dbReference>
<feature type="domain" description="AMP-dependent synthetase/ligase" evidence="1">
    <location>
        <begin position="30"/>
        <end position="412"/>
    </location>
</feature>
<dbReference type="AlphaFoldDB" id="A0A3A3FPE0"/>
<dbReference type="Proteomes" id="UP000265955">
    <property type="component" value="Unassembled WGS sequence"/>
</dbReference>
<dbReference type="Gene3D" id="3.30.300.30">
    <property type="match status" value="1"/>
</dbReference>
<feature type="domain" description="AMP-binding enzyme C-terminal" evidence="2">
    <location>
        <begin position="462"/>
        <end position="538"/>
    </location>
</feature>
<name>A0A3A3FPE0_9BURK</name>
<protein>
    <submittedName>
        <fullName evidence="3">AMP-dependent synthetase</fullName>
    </submittedName>
</protein>
<dbReference type="InterPro" id="IPR042099">
    <property type="entry name" value="ANL_N_sf"/>
</dbReference>
<dbReference type="EMBL" id="QYUO01000002">
    <property type="protein sequence ID" value="RJF96375.1"/>
    <property type="molecule type" value="Genomic_DNA"/>
</dbReference>
<dbReference type="Pfam" id="PF13193">
    <property type="entry name" value="AMP-binding_C"/>
    <property type="match status" value="1"/>
</dbReference>
<dbReference type="OrthoDB" id="9766486at2"/>
<comment type="caution">
    <text evidence="3">The sequence shown here is derived from an EMBL/GenBank/DDBJ whole genome shotgun (WGS) entry which is preliminary data.</text>
</comment>
<dbReference type="GO" id="GO:0016878">
    <property type="term" value="F:acid-thiol ligase activity"/>
    <property type="evidence" value="ECO:0007669"/>
    <property type="project" value="UniProtKB-ARBA"/>
</dbReference>
<dbReference type="PANTHER" id="PTHR43767:SF1">
    <property type="entry name" value="NONRIBOSOMAL PEPTIDE SYNTHASE PES1 (EUROFUNG)-RELATED"/>
    <property type="match status" value="1"/>
</dbReference>
<dbReference type="InterPro" id="IPR000873">
    <property type="entry name" value="AMP-dep_synth/lig_dom"/>
</dbReference>
<dbReference type="InterPro" id="IPR025110">
    <property type="entry name" value="AMP-bd_C"/>
</dbReference>
<dbReference type="InterPro" id="IPR020845">
    <property type="entry name" value="AMP-binding_CS"/>
</dbReference>
<accession>A0A3A3FPE0</accession>
<gene>
    <name evidence="3" type="ORF">D3871_23065</name>
</gene>
<dbReference type="PROSITE" id="PS00455">
    <property type="entry name" value="AMP_BINDING"/>
    <property type="match status" value="1"/>
</dbReference>
<dbReference type="PANTHER" id="PTHR43767">
    <property type="entry name" value="LONG-CHAIN-FATTY-ACID--COA LIGASE"/>
    <property type="match status" value="1"/>
</dbReference>
<keyword evidence="4" id="KW-1185">Reference proteome</keyword>
<proteinExistence type="predicted"/>
<dbReference type="Pfam" id="PF00501">
    <property type="entry name" value="AMP-binding"/>
    <property type="match status" value="1"/>
</dbReference>
<dbReference type="SUPFAM" id="SSF56801">
    <property type="entry name" value="Acetyl-CoA synthetase-like"/>
    <property type="match status" value="1"/>
</dbReference>
<dbReference type="Gene3D" id="3.40.50.12780">
    <property type="entry name" value="N-terminal domain of ligase-like"/>
    <property type="match status" value="1"/>
</dbReference>
<evidence type="ECO:0000313" key="3">
    <source>
        <dbReference type="EMBL" id="RJF96375.1"/>
    </source>
</evidence>
<reference evidence="4" key="1">
    <citation type="submission" date="2018-09" db="EMBL/GenBank/DDBJ databases">
        <authorList>
            <person name="Zhu H."/>
        </authorList>
    </citation>
    <scope>NUCLEOTIDE SEQUENCE [LARGE SCALE GENOMIC DNA]</scope>
    <source>
        <strain evidence="4">K1R23-30</strain>
    </source>
</reference>
<evidence type="ECO:0000259" key="2">
    <source>
        <dbReference type="Pfam" id="PF13193"/>
    </source>
</evidence>
<dbReference type="InterPro" id="IPR045851">
    <property type="entry name" value="AMP-bd_C_sf"/>
</dbReference>